<organism evidence="1 2">
    <name type="scientific">Candidatus Magasanikbacteria bacterium CG10_big_fil_rev_8_21_14_0_10_47_10</name>
    <dbReference type="NCBI Taxonomy" id="1974652"/>
    <lineage>
        <taxon>Bacteria</taxon>
        <taxon>Candidatus Magasanikiibacteriota</taxon>
    </lineage>
</organism>
<reference evidence="2" key="1">
    <citation type="submission" date="2017-09" db="EMBL/GenBank/DDBJ databases">
        <title>Depth-based differentiation of microbial function through sediment-hosted aquifers and enrichment of novel symbionts in the deep terrestrial subsurface.</title>
        <authorList>
            <person name="Probst A.J."/>
            <person name="Ladd B."/>
            <person name="Jarett J.K."/>
            <person name="Geller-Mcgrath D.E."/>
            <person name="Sieber C.M.K."/>
            <person name="Emerson J.B."/>
            <person name="Anantharaman K."/>
            <person name="Thomas B.C."/>
            <person name="Malmstrom R."/>
            <person name="Stieglmeier M."/>
            <person name="Klingl A."/>
            <person name="Woyke T."/>
            <person name="Ryan C.M."/>
            <person name="Banfield J.F."/>
        </authorList>
    </citation>
    <scope>NUCLEOTIDE SEQUENCE [LARGE SCALE GENOMIC DNA]</scope>
</reference>
<evidence type="ECO:0000313" key="1">
    <source>
        <dbReference type="EMBL" id="PIR74502.1"/>
    </source>
</evidence>
<name>A0A2H0TQS9_9BACT</name>
<protein>
    <submittedName>
        <fullName evidence="1">Uncharacterized protein</fullName>
    </submittedName>
</protein>
<comment type="caution">
    <text evidence="1">The sequence shown here is derived from an EMBL/GenBank/DDBJ whole genome shotgun (WGS) entry which is preliminary data.</text>
</comment>
<dbReference type="AlphaFoldDB" id="A0A2H0TQS9"/>
<dbReference type="Proteomes" id="UP000230154">
    <property type="component" value="Unassembled WGS sequence"/>
</dbReference>
<sequence>MGQYIGVQVIGERGELLKDARLNVEDLVYKVNTCLKMEDFPFLCSIEEYANTVINPKQAKMLIEELKRLKSKEEFREYIVLLDKLIEIAGEIDYHHYLRFMGD</sequence>
<dbReference type="EMBL" id="PFCB01000019">
    <property type="protein sequence ID" value="PIR74502.1"/>
    <property type="molecule type" value="Genomic_DNA"/>
</dbReference>
<gene>
    <name evidence="1" type="ORF">COU35_02160</name>
</gene>
<evidence type="ECO:0000313" key="2">
    <source>
        <dbReference type="Proteomes" id="UP000230154"/>
    </source>
</evidence>
<proteinExistence type="predicted"/>
<accession>A0A2H0TQS9</accession>